<name>A0ABX9KCU1_9BACT</name>
<evidence type="ECO:0000313" key="1">
    <source>
        <dbReference type="EMBL" id="REG37866.1"/>
    </source>
</evidence>
<comment type="caution">
    <text evidence="1">The sequence shown here is derived from an EMBL/GenBank/DDBJ whole genome shotgun (WGS) entry which is preliminary data.</text>
</comment>
<gene>
    <name evidence="1" type="ORF">ATI61_101853</name>
</gene>
<keyword evidence="2" id="KW-1185">Reference proteome</keyword>
<evidence type="ECO:0000313" key="2">
    <source>
        <dbReference type="Proteomes" id="UP000256345"/>
    </source>
</evidence>
<reference evidence="1 2" key="1">
    <citation type="submission" date="2018-08" db="EMBL/GenBank/DDBJ databases">
        <title>Genomic Encyclopedia of Archaeal and Bacterial Type Strains, Phase II (KMG-II): from individual species to whole genera.</title>
        <authorList>
            <person name="Goeker M."/>
        </authorList>
    </citation>
    <scope>NUCLEOTIDE SEQUENCE [LARGE SCALE GENOMIC DNA]</scope>
    <source>
        <strain evidence="1 2">DSM 2261</strain>
    </source>
</reference>
<sequence length="205" mass="22145">MRRETGADPGELGAELELERRLGLATPADSVRGMFFRSVLEVMWALGDEASVEHCVEVCGRRKFADFTCYPTSDFLRLLWTAARLLGNGYGDFPGAMRALGRRASTDFFASATGRPLQALLAGEPKKLLDSLPMAYAAASANGGQCVVAWAQSGSALVQLDRDFLPRAYVEGALVAALEVVGAREPRVWSRVLGPLSSEYVLSWG</sequence>
<organism evidence="1 2">
    <name type="scientific">Archangium gephyra</name>
    <dbReference type="NCBI Taxonomy" id="48"/>
    <lineage>
        <taxon>Bacteria</taxon>
        <taxon>Pseudomonadati</taxon>
        <taxon>Myxococcota</taxon>
        <taxon>Myxococcia</taxon>
        <taxon>Myxococcales</taxon>
        <taxon>Cystobacterineae</taxon>
        <taxon>Archangiaceae</taxon>
        <taxon>Archangium</taxon>
    </lineage>
</organism>
<accession>A0ABX9KCU1</accession>
<dbReference type="Proteomes" id="UP000256345">
    <property type="component" value="Unassembled WGS sequence"/>
</dbReference>
<protein>
    <submittedName>
        <fullName evidence="1">Uncharacterized protein (TIGR02265 family)</fullName>
    </submittedName>
</protein>
<dbReference type="EMBL" id="QUMU01000001">
    <property type="protein sequence ID" value="REG37866.1"/>
    <property type="molecule type" value="Genomic_DNA"/>
</dbReference>
<dbReference type="Pfam" id="PF09536">
    <property type="entry name" value="DUF2378"/>
    <property type="match status" value="1"/>
</dbReference>
<dbReference type="InterPro" id="IPR011751">
    <property type="entry name" value="Mxa_paralog_2265"/>
</dbReference>
<dbReference type="NCBIfam" id="TIGR02265">
    <property type="entry name" value="Mxa_TIGR02265"/>
    <property type="match status" value="1"/>
</dbReference>
<dbReference type="RefSeq" id="WP_047857957.1">
    <property type="nucleotide sequence ID" value="NZ_CP011509.1"/>
</dbReference>
<proteinExistence type="predicted"/>